<dbReference type="HOGENOM" id="CLU_040278_0_0_6"/>
<feature type="transmembrane region" description="Helical" evidence="1">
    <location>
        <begin position="251"/>
        <end position="272"/>
    </location>
</feature>
<reference evidence="2 3" key="1">
    <citation type="submission" date="2012-04" db="EMBL/GenBank/DDBJ databases">
        <title>Complete genome of Rhodanobacter sp. 2APBS1.</title>
        <authorList>
            <consortium name="US DOE Joint Genome Institute"/>
            <person name="Huntemann M."/>
            <person name="Wei C.-L."/>
            <person name="Han J."/>
            <person name="Detter J.C."/>
            <person name="Han C."/>
            <person name="Tapia R."/>
            <person name="Munk A.C.C."/>
            <person name="Chen A."/>
            <person name="Krypides N."/>
            <person name="Mavromatis K."/>
            <person name="Markowitz V."/>
            <person name="Szeto E."/>
            <person name="Ivanova N."/>
            <person name="Mikhailova N."/>
            <person name="Ovchinnikova G."/>
            <person name="Pagani I."/>
            <person name="Pati A."/>
            <person name="Goodwin L."/>
            <person name="Peters L."/>
            <person name="Pitluck S."/>
            <person name="Woyke T."/>
            <person name="Prakash O."/>
            <person name="Elkins J."/>
            <person name="Brown S."/>
            <person name="Palumbo A."/>
            <person name="Hemme C."/>
            <person name="Zhou J."/>
            <person name="Watson D."/>
            <person name="Jardine P."/>
            <person name="Kostka J."/>
            <person name="Green S."/>
        </authorList>
    </citation>
    <scope>NUCLEOTIDE SEQUENCE [LARGE SCALE GENOMIC DNA]</scope>
    <source>
        <strain evidence="2 3">2APBS1</strain>
    </source>
</reference>
<evidence type="ECO:0000313" key="2">
    <source>
        <dbReference type="EMBL" id="AGG90288.1"/>
    </source>
</evidence>
<dbReference type="AlphaFoldDB" id="M4NKS8"/>
<feature type="transmembrane region" description="Helical" evidence="1">
    <location>
        <begin position="197"/>
        <end position="230"/>
    </location>
</feature>
<proteinExistence type="predicted"/>
<keyword evidence="1" id="KW-1133">Transmembrane helix</keyword>
<organism evidence="2 3">
    <name type="scientific">Rhodanobacter denitrificans</name>
    <dbReference type="NCBI Taxonomy" id="666685"/>
    <lineage>
        <taxon>Bacteria</taxon>
        <taxon>Pseudomonadati</taxon>
        <taxon>Pseudomonadota</taxon>
        <taxon>Gammaproteobacteria</taxon>
        <taxon>Lysobacterales</taxon>
        <taxon>Rhodanobacteraceae</taxon>
        <taxon>Rhodanobacter</taxon>
    </lineage>
</organism>
<evidence type="ECO:0000256" key="1">
    <source>
        <dbReference type="SAM" id="Phobius"/>
    </source>
</evidence>
<dbReference type="Proteomes" id="UP000011859">
    <property type="component" value="Chromosome"/>
</dbReference>
<keyword evidence="1" id="KW-0472">Membrane</keyword>
<dbReference type="KEGG" id="rhd:R2APBS1_3218"/>
<evidence type="ECO:0008006" key="4">
    <source>
        <dbReference type="Google" id="ProtNLM"/>
    </source>
</evidence>
<sequence precursor="true">MELERISVVLRPRTPREALDLGAAMLRANAAAVWSAWFAFTLPVFVLCNALGVLLGWPWLGLLLVWWLKPLFDRLPLYVLSRAVFDRAPGWRETLRGQRQWSWRSTLAALSWLRVDSSRALRLPLELLEGAPRQQRAARWKVLRRRIVGETSLLTYGCLQFELVLFLSFWLFALLLIPHEWRPESLASFFRDDVHVAATPWILAAATVAYLAMSAIEPLYVACGFALYLNRRTQLEAWDIDLAFRRLRARLQGLGKLLGVLLLCAGALPLSVRAATATVDVPKPVASNLDQVFGQPAGVDRRFAEAAAEVYRDPRFGGERKLRRWTFKYASEPAARAQPLSFPLLARVLAVVFKVLLWLLLISAVGALAWFAWRWRGRLLPAADEPLPALAQSLQANAASAAPLPVDLAGATRALWQARQRREALALLYRGCVEHTAQLLRLPPAAEATEADWLRQATAIADPARAQRVVAIVRAWQFAAYAGRYPDDAAIEQLLSGWPAQAGASA</sequence>
<dbReference type="eggNOG" id="ENOG502Z8D2">
    <property type="taxonomic scope" value="Bacteria"/>
</dbReference>
<dbReference type="EMBL" id="CP003470">
    <property type="protein sequence ID" value="AGG90288.1"/>
    <property type="molecule type" value="Genomic_DNA"/>
</dbReference>
<feature type="transmembrane region" description="Helical" evidence="1">
    <location>
        <begin position="44"/>
        <end position="68"/>
    </location>
</feature>
<keyword evidence="1" id="KW-0812">Transmembrane</keyword>
<feature type="transmembrane region" description="Helical" evidence="1">
    <location>
        <begin position="348"/>
        <end position="373"/>
    </location>
</feature>
<name>M4NKS8_9GAMM</name>
<accession>M4NKS8</accession>
<keyword evidence="3" id="KW-1185">Reference proteome</keyword>
<dbReference type="OrthoDB" id="183980at2"/>
<evidence type="ECO:0000313" key="3">
    <source>
        <dbReference type="Proteomes" id="UP000011859"/>
    </source>
</evidence>
<dbReference type="STRING" id="666685.R2APBS1_3218"/>
<feature type="transmembrane region" description="Helical" evidence="1">
    <location>
        <begin position="153"/>
        <end position="177"/>
    </location>
</feature>
<dbReference type="RefSeq" id="WP_015448674.1">
    <property type="nucleotide sequence ID" value="NC_020541.1"/>
</dbReference>
<protein>
    <recommendedName>
        <fullName evidence="4">DUF4129 domain-containing protein</fullName>
    </recommendedName>
</protein>
<gene>
    <name evidence="2" type="ORF">R2APBS1_3218</name>
</gene>